<dbReference type="OrthoDB" id="5412996at2759"/>
<dbReference type="Proteomes" id="UP000266188">
    <property type="component" value="Unassembled WGS sequence"/>
</dbReference>
<proteinExistence type="predicted"/>
<comment type="caution">
    <text evidence="1">The sequence shown here is derived from an EMBL/GenBank/DDBJ whole genome shotgun (WGS) entry which is preliminary data.</text>
</comment>
<dbReference type="AlphaFoldDB" id="A0A3A2ZH19"/>
<sequence length="93" mass="11118">MEPQMCYDDVAWEQSDDVSDNWLLQFLDIHVKRPIAKFILKYDSGDDPEFTILQKGSFNITLRMKYTYSATDIRFSQPGEFFFPRRKLRTKLL</sequence>
<gene>
    <name evidence="1" type="ORF">PHISCL_05745</name>
</gene>
<protein>
    <submittedName>
        <fullName evidence="1">Phosphotransferase enzyme family</fullName>
    </submittedName>
</protein>
<reference evidence="2" key="1">
    <citation type="submission" date="2017-02" db="EMBL/GenBank/DDBJ databases">
        <authorList>
            <person name="Tafer H."/>
            <person name="Lopandic K."/>
        </authorList>
    </citation>
    <scope>NUCLEOTIDE SEQUENCE [LARGE SCALE GENOMIC DNA]</scope>
    <source>
        <strain evidence="2">CBS 366.77</strain>
    </source>
</reference>
<name>A0A3A2ZH19_9EURO</name>
<keyword evidence="2" id="KW-1185">Reference proteome</keyword>
<organism evidence="1 2">
    <name type="scientific">Aspergillus sclerotialis</name>
    <dbReference type="NCBI Taxonomy" id="2070753"/>
    <lineage>
        <taxon>Eukaryota</taxon>
        <taxon>Fungi</taxon>
        <taxon>Dikarya</taxon>
        <taxon>Ascomycota</taxon>
        <taxon>Pezizomycotina</taxon>
        <taxon>Eurotiomycetes</taxon>
        <taxon>Eurotiomycetidae</taxon>
        <taxon>Eurotiales</taxon>
        <taxon>Aspergillaceae</taxon>
        <taxon>Aspergillus</taxon>
        <taxon>Aspergillus subgen. Polypaecilum</taxon>
    </lineage>
</organism>
<dbReference type="EMBL" id="MVGC01000198">
    <property type="protein sequence ID" value="RJE21900.1"/>
    <property type="molecule type" value="Genomic_DNA"/>
</dbReference>
<dbReference type="GO" id="GO:0016740">
    <property type="term" value="F:transferase activity"/>
    <property type="evidence" value="ECO:0007669"/>
    <property type="project" value="UniProtKB-KW"/>
</dbReference>
<accession>A0A3A2ZH19</accession>
<dbReference type="STRING" id="2070753.A0A3A2ZH19"/>
<evidence type="ECO:0000313" key="1">
    <source>
        <dbReference type="EMBL" id="RJE21900.1"/>
    </source>
</evidence>
<evidence type="ECO:0000313" key="2">
    <source>
        <dbReference type="Proteomes" id="UP000266188"/>
    </source>
</evidence>
<keyword evidence="1" id="KW-0808">Transferase</keyword>